<dbReference type="HOGENOM" id="CLU_069356_2_2_11"/>
<evidence type="ECO:0000313" key="6">
    <source>
        <dbReference type="EMBL" id="ABS02268.1"/>
    </source>
</evidence>
<keyword evidence="7" id="KW-1185">Reference proteome</keyword>
<dbReference type="GO" id="GO:0000976">
    <property type="term" value="F:transcription cis-regulatory region binding"/>
    <property type="evidence" value="ECO:0007669"/>
    <property type="project" value="TreeGrafter"/>
</dbReference>
<keyword evidence="1" id="KW-0805">Transcription regulation</keyword>
<dbReference type="InterPro" id="IPR009057">
    <property type="entry name" value="Homeodomain-like_sf"/>
</dbReference>
<dbReference type="PANTHER" id="PTHR30055">
    <property type="entry name" value="HTH-TYPE TRANSCRIPTIONAL REGULATOR RUTR"/>
    <property type="match status" value="1"/>
</dbReference>
<dbReference type="PROSITE" id="PS50977">
    <property type="entry name" value="HTH_TETR_2"/>
    <property type="match status" value="1"/>
</dbReference>
<evidence type="ECO:0000259" key="5">
    <source>
        <dbReference type="PROSITE" id="PS50977"/>
    </source>
</evidence>
<dbReference type="GO" id="GO:0003700">
    <property type="term" value="F:DNA-binding transcription factor activity"/>
    <property type="evidence" value="ECO:0007669"/>
    <property type="project" value="TreeGrafter"/>
</dbReference>
<dbReference type="EMBL" id="CP000750">
    <property type="protein sequence ID" value="ABS02268.1"/>
    <property type="molecule type" value="Genomic_DNA"/>
</dbReference>
<dbReference type="KEGG" id="kra:Krad_0780"/>
<dbReference type="Gene3D" id="1.10.357.10">
    <property type="entry name" value="Tetracycline Repressor, domain 2"/>
    <property type="match status" value="1"/>
</dbReference>
<feature type="domain" description="HTH tetR-type" evidence="5">
    <location>
        <begin position="18"/>
        <end position="78"/>
    </location>
</feature>
<evidence type="ECO:0000256" key="2">
    <source>
        <dbReference type="ARBA" id="ARBA00023125"/>
    </source>
</evidence>
<dbReference type="SUPFAM" id="SSF46689">
    <property type="entry name" value="Homeodomain-like"/>
    <property type="match status" value="1"/>
</dbReference>
<evidence type="ECO:0000256" key="3">
    <source>
        <dbReference type="ARBA" id="ARBA00023163"/>
    </source>
</evidence>
<proteinExistence type="predicted"/>
<reference evidence="7" key="1">
    <citation type="journal article" date="2008" name="PLoS ONE">
        <title>Survival in nuclear waste, extreme resistance, and potential applications gleaned from the genome sequence of Kineococcus radiotolerans SRS30216.</title>
        <authorList>
            <person name="Bagwell C.E."/>
            <person name="Bhat S."/>
            <person name="Hawkins G.M."/>
            <person name="Smith B.W."/>
            <person name="Biswas T."/>
            <person name="Hoover T.R."/>
            <person name="Saunders E."/>
            <person name="Han C.S."/>
            <person name="Tsodikov O.V."/>
            <person name="Shimkets L.J."/>
        </authorList>
    </citation>
    <scope>NUCLEOTIDE SEQUENCE [LARGE SCALE GENOMIC DNA]</scope>
    <source>
        <strain evidence="7">ATCC BAA-149 / DSM 14245 / SRS30216</strain>
    </source>
</reference>
<feature type="DNA-binding region" description="H-T-H motif" evidence="4">
    <location>
        <begin position="41"/>
        <end position="60"/>
    </location>
</feature>
<evidence type="ECO:0000256" key="4">
    <source>
        <dbReference type="PROSITE-ProRule" id="PRU00335"/>
    </source>
</evidence>
<gene>
    <name evidence="6" type="ordered locus">Krad_0780</name>
</gene>
<sequence length="205" mass="22573">MCWNGAVDRPTPRERRQAATRRSLAEHALRLFVERGYEATTVADIADAADMSTRTFFRHVRDKDEAMFAADEDAFAEVVEVASAAGPDVHPLARLLHGVNTLARSVDEDPAVKCARERVLDDNPALRARDLAQQARWQQRSEEFLRAQGVSADGASLAAGLLLTIWREAYRRWIAASAERGALGAFLDAVVAELPEHVRAVATGR</sequence>
<dbReference type="Pfam" id="PF00440">
    <property type="entry name" value="TetR_N"/>
    <property type="match status" value="1"/>
</dbReference>
<dbReference type="InterPro" id="IPR001647">
    <property type="entry name" value="HTH_TetR"/>
</dbReference>
<dbReference type="eggNOG" id="COG1309">
    <property type="taxonomic scope" value="Bacteria"/>
</dbReference>
<protein>
    <submittedName>
        <fullName evidence="6">Transcriptional regulator, TetR family</fullName>
    </submittedName>
</protein>
<dbReference type="InterPro" id="IPR050109">
    <property type="entry name" value="HTH-type_TetR-like_transc_reg"/>
</dbReference>
<dbReference type="STRING" id="266940.Krad_0780"/>
<keyword evidence="3" id="KW-0804">Transcription</keyword>
<name>A6W629_KINRD</name>
<evidence type="ECO:0000313" key="7">
    <source>
        <dbReference type="Proteomes" id="UP000001116"/>
    </source>
</evidence>
<dbReference type="AlphaFoldDB" id="A6W629"/>
<dbReference type="Proteomes" id="UP000001116">
    <property type="component" value="Chromosome"/>
</dbReference>
<keyword evidence="2 4" id="KW-0238">DNA-binding</keyword>
<accession>A6W629</accession>
<dbReference type="PANTHER" id="PTHR30055:SF234">
    <property type="entry name" value="HTH-TYPE TRANSCRIPTIONAL REGULATOR BETI"/>
    <property type="match status" value="1"/>
</dbReference>
<evidence type="ECO:0000256" key="1">
    <source>
        <dbReference type="ARBA" id="ARBA00023015"/>
    </source>
</evidence>
<organism evidence="6 7">
    <name type="scientific">Kineococcus radiotolerans (strain ATCC BAA-149 / DSM 14245 / SRS30216)</name>
    <dbReference type="NCBI Taxonomy" id="266940"/>
    <lineage>
        <taxon>Bacteria</taxon>
        <taxon>Bacillati</taxon>
        <taxon>Actinomycetota</taxon>
        <taxon>Actinomycetes</taxon>
        <taxon>Kineosporiales</taxon>
        <taxon>Kineosporiaceae</taxon>
        <taxon>Kineococcus</taxon>
    </lineage>
</organism>